<gene>
    <name evidence="2" type="ORF">UFOPK2265_00828</name>
</gene>
<sequence length="131" mass="14154">MKFRVIAIIVITPLLLSFQIQTSHAVDKVGATCTMVGSKSIVGKTTLSCIKSGNKLVWAKLTDPTPTPSPTFTCPDGSCGNPNISVPLNPSEISKLKKEIEALQAKYNSTKDPKEKEKIKKKISEAKSKLP</sequence>
<evidence type="ECO:0000256" key="1">
    <source>
        <dbReference type="SAM" id="MobiDB-lite"/>
    </source>
</evidence>
<name>A0A6J6LHT1_9ZZZZ</name>
<protein>
    <submittedName>
        <fullName evidence="2">Unannotated protein</fullName>
    </submittedName>
</protein>
<accession>A0A6J6LHT1</accession>
<feature type="compositionally biased region" description="Basic and acidic residues" evidence="1">
    <location>
        <begin position="109"/>
        <end position="131"/>
    </location>
</feature>
<proteinExistence type="predicted"/>
<organism evidence="2">
    <name type="scientific">freshwater metagenome</name>
    <dbReference type="NCBI Taxonomy" id="449393"/>
    <lineage>
        <taxon>unclassified sequences</taxon>
        <taxon>metagenomes</taxon>
        <taxon>ecological metagenomes</taxon>
    </lineage>
</organism>
<evidence type="ECO:0000313" key="2">
    <source>
        <dbReference type="EMBL" id="CAB4661430.1"/>
    </source>
</evidence>
<feature type="region of interest" description="Disordered" evidence="1">
    <location>
        <begin position="107"/>
        <end position="131"/>
    </location>
</feature>
<dbReference type="AlphaFoldDB" id="A0A6J6LHT1"/>
<dbReference type="EMBL" id="CAEZWP010000039">
    <property type="protein sequence ID" value="CAB4661430.1"/>
    <property type="molecule type" value="Genomic_DNA"/>
</dbReference>
<reference evidence="2" key="1">
    <citation type="submission" date="2020-05" db="EMBL/GenBank/DDBJ databases">
        <authorList>
            <person name="Chiriac C."/>
            <person name="Salcher M."/>
            <person name="Ghai R."/>
            <person name="Kavagutti S V."/>
        </authorList>
    </citation>
    <scope>NUCLEOTIDE SEQUENCE</scope>
</reference>